<dbReference type="AlphaFoldDB" id="A0A1H8IYW7"/>
<dbReference type="GO" id="GO:0042597">
    <property type="term" value="C:periplasmic space"/>
    <property type="evidence" value="ECO:0007669"/>
    <property type="project" value="UniProtKB-SubCell"/>
</dbReference>
<dbReference type="InterPro" id="IPR006311">
    <property type="entry name" value="TAT_signal"/>
</dbReference>
<evidence type="ECO:0000256" key="2">
    <source>
        <dbReference type="ARBA" id="ARBA00010742"/>
    </source>
</evidence>
<dbReference type="PROSITE" id="PS51318">
    <property type="entry name" value="TAT"/>
    <property type="match status" value="1"/>
</dbReference>
<dbReference type="SUPFAM" id="SSF53850">
    <property type="entry name" value="Periplasmic binding protein-like II"/>
    <property type="match status" value="1"/>
</dbReference>
<dbReference type="PANTHER" id="PTHR30024">
    <property type="entry name" value="ALIPHATIC SULFONATES-BINDING PROTEIN-RELATED"/>
    <property type="match status" value="1"/>
</dbReference>
<keyword evidence="3" id="KW-0732">Signal</keyword>
<comment type="subcellular location">
    <subcellularLocation>
        <location evidence="1">Periplasm</location>
    </subcellularLocation>
</comment>
<accession>A0A1H8IYW7</accession>
<evidence type="ECO:0000313" key="6">
    <source>
        <dbReference type="Proteomes" id="UP000181951"/>
    </source>
</evidence>
<dbReference type="EMBL" id="FODD01000009">
    <property type="protein sequence ID" value="SEN73559.1"/>
    <property type="molecule type" value="Genomic_DNA"/>
</dbReference>
<dbReference type="Pfam" id="PF09084">
    <property type="entry name" value="NMT1"/>
    <property type="match status" value="1"/>
</dbReference>
<evidence type="ECO:0000313" key="5">
    <source>
        <dbReference type="EMBL" id="SEN73559.1"/>
    </source>
</evidence>
<organism evidence="5 6">
    <name type="scientific">Actinacidiphila rubida</name>
    <dbReference type="NCBI Taxonomy" id="310780"/>
    <lineage>
        <taxon>Bacteria</taxon>
        <taxon>Bacillati</taxon>
        <taxon>Actinomycetota</taxon>
        <taxon>Actinomycetes</taxon>
        <taxon>Kitasatosporales</taxon>
        <taxon>Streptomycetaceae</taxon>
        <taxon>Actinacidiphila</taxon>
    </lineage>
</organism>
<dbReference type="PANTHER" id="PTHR30024:SF47">
    <property type="entry name" value="TAURINE-BINDING PERIPLASMIC PROTEIN"/>
    <property type="match status" value="1"/>
</dbReference>
<reference evidence="5 6" key="1">
    <citation type="submission" date="2016-10" db="EMBL/GenBank/DDBJ databases">
        <authorList>
            <person name="de Groot N.N."/>
        </authorList>
    </citation>
    <scope>NUCLEOTIDE SEQUENCE [LARGE SCALE GENOMIC DNA]</scope>
    <source>
        <strain evidence="5 6">CGMCC 4.2026</strain>
    </source>
</reference>
<gene>
    <name evidence="5" type="ORF">SAMN05216267_100955</name>
</gene>
<sequence>MPTSTPPVPASPVPSPVSASPAPWARRSFLALATGAALAAAGCARTTTAADAALPTRALPSGAPPPGTRLSIAVHTSQLQLADSGLDAKLPFTVSGWPNLSAGPDVIQGFRAHSVDLANNAGIPPIQAQAIGVGARIVAVQSRNHPLYTFATAPGTDIARAEDFRGKKIAFSQGQAQGVVVLRALKEAGLRTSDVKLVALPSTQFLTALQARQVDVAPLAEPVLTKYLTQYGKDGARGVHTDVVDLLSILWAPVEVLEDDAKAAAIRSFVPLWAQGVVWAWEHADAWIQAYYVKDQGVSADDGRRITASLDQPQFPLSWDRAIAWEQQTADLLAEGGFVPKVKAEALFDRRFEGLAARSVPQKYRVAS</sequence>
<feature type="domain" description="SsuA/THI5-like" evidence="4">
    <location>
        <begin position="112"/>
        <end position="218"/>
    </location>
</feature>
<dbReference type="InterPro" id="IPR015168">
    <property type="entry name" value="SsuA/THI5"/>
</dbReference>
<evidence type="ECO:0000256" key="1">
    <source>
        <dbReference type="ARBA" id="ARBA00004418"/>
    </source>
</evidence>
<dbReference type="Proteomes" id="UP000181951">
    <property type="component" value="Unassembled WGS sequence"/>
</dbReference>
<protein>
    <submittedName>
        <fullName evidence="5">Sulfonate transport system substrate-binding protein</fullName>
    </submittedName>
</protein>
<dbReference type="Gene3D" id="3.40.190.10">
    <property type="entry name" value="Periplasmic binding protein-like II"/>
    <property type="match status" value="2"/>
</dbReference>
<comment type="similarity">
    <text evidence="2">Belongs to the bacterial solute-binding protein SsuA/TauA family.</text>
</comment>
<dbReference type="OrthoDB" id="506623at2"/>
<proteinExistence type="inferred from homology"/>
<dbReference type="RefSeq" id="WP_069461969.1">
    <property type="nucleotide sequence ID" value="NZ_FODD01000009.1"/>
</dbReference>
<evidence type="ECO:0000256" key="3">
    <source>
        <dbReference type="ARBA" id="ARBA00022729"/>
    </source>
</evidence>
<evidence type="ECO:0000259" key="4">
    <source>
        <dbReference type="Pfam" id="PF09084"/>
    </source>
</evidence>
<name>A0A1H8IYW7_9ACTN</name>
<keyword evidence="6" id="KW-1185">Reference proteome</keyword>
<dbReference type="STRING" id="310780.SAMN05216267_100955"/>